<keyword evidence="2" id="KW-1185">Reference proteome</keyword>
<reference evidence="1 2" key="1">
    <citation type="journal article" date="2021" name="BMC Genomics">
        <title>Datura genome reveals duplications of psychoactive alkaloid biosynthetic genes and high mutation rate following tissue culture.</title>
        <authorList>
            <person name="Rajewski A."/>
            <person name="Carter-House D."/>
            <person name="Stajich J."/>
            <person name="Litt A."/>
        </authorList>
    </citation>
    <scope>NUCLEOTIDE SEQUENCE [LARGE SCALE GENOMIC DNA]</scope>
    <source>
        <strain evidence="1">AR-01</strain>
    </source>
</reference>
<dbReference type="Proteomes" id="UP000823775">
    <property type="component" value="Unassembled WGS sequence"/>
</dbReference>
<comment type="caution">
    <text evidence="1">The sequence shown here is derived from an EMBL/GenBank/DDBJ whole genome shotgun (WGS) entry which is preliminary data.</text>
</comment>
<name>A0ABS8THZ3_DATST</name>
<evidence type="ECO:0000313" key="1">
    <source>
        <dbReference type="EMBL" id="MCD7470169.1"/>
    </source>
</evidence>
<sequence length="75" mass="8534">MAFLYNNLRLSGNRLRKHCIILSRTCHHVGLVSLAVIYYPKGSRTIAPIVFPKFLTSMTADVTLGLEIFDKLWVL</sequence>
<proteinExistence type="predicted"/>
<dbReference type="EMBL" id="JACEIK010001534">
    <property type="protein sequence ID" value="MCD7470169.1"/>
    <property type="molecule type" value="Genomic_DNA"/>
</dbReference>
<accession>A0ABS8THZ3</accession>
<organism evidence="1 2">
    <name type="scientific">Datura stramonium</name>
    <name type="common">Jimsonweed</name>
    <name type="synonym">Common thornapple</name>
    <dbReference type="NCBI Taxonomy" id="4076"/>
    <lineage>
        <taxon>Eukaryota</taxon>
        <taxon>Viridiplantae</taxon>
        <taxon>Streptophyta</taxon>
        <taxon>Embryophyta</taxon>
        <taxon>Tracheophyta</taxon>
        <taxon>Spermatophyta</taxon>
        <taxon>Magnoliopsida</taxon>
        <taxon>eudicotyledons</taxon>
        <taxon>Gunneridae</taxon>
        <taxon>Pentapetalae</taxon>
        <taxon>asterids</taxon>
        <taxon>lamiids</taxon>
        <taxon>Solanales</taxon>
        <taxon>Solanaceae</taxon>
        <taxon>Solanoideae</taxon>
        <taxon>Datureae</taxon>
        <taxon>Datura</taxon>
    </lineage>
</organism>
<protein>
    <submittedName>
        <fullName evidence="1">Uncharacterized protein</fullName>
    </submittedName>
</protein>
<evidence type="ECO:0000313" key="2">
    <source>
        <dbReference type="Proteomes" id="UP000823775"/>
    </source>
</evidence>
<gene>
    <name evidence="1" type="ORF">HAX54_009839</name>
</gene>